<evidence type="ECO:0000256" key="5">
    <source>
        <dbReference type="SAM" id="MobiDB-lite"/>
    </source>
</evidence>
<dbReference type="EMBL" id="PPPD01000001">
    <property type="protein sequence ID" value="PNY81817.1"/>
    <property type="molecule type" value="Genomic_DNA"/>
</dbReference>
<feature type="chain" id="PRO_5014396041" evidence="6">
    <location>
        <begin position="25"/>
        <end position="844"/>
    </location>
</feature>
<dbReference type="SUPFAM" id="SSF51126">
    <property type="entry name" value="Pectin lyase-like"/>
    <property type="match status" value="1"/>
</dbReference>
<feature type="domain" description="G8" evidence="7">
    <location>
        <begin position="61"/>
        <end position="178"/>
    </location>
</feature>
<keyword evidence="3 6" id="KW-0732">Signal</keyword>
<organism evidence="8 9">
    <name type="scientific">Deinococcus koreensis</name>
    <dbReference type="NCBI Taxonomy" id="2054903"/>
    <lineage>
        <taxon>Bacteria</taxon>
        <taxon>Thermotogati</taxon>
        <taxon>Deinococcota</taxon>
        <taxon>Deinococci</taxon>
        <taxon>Deinococcales</taxon>
        <taxon>Deinococcaceae</taxon>
        <taxon>Deinococcus</taxon>
    </lineage>
</organism>
<dbReference type="InterPro" id="IPR011050">
    <property type="entry name" value="Pectin_lyase_fold/virulence"/>
</dbReference>
<sequence>MTVPRLLPAALLCTLLLSCGGTNAEPTTSPAPKGTPTPGSAPSPAPSPTANLPQTKWSDPATWGDTVPTAGQKVTLPSGRRVILDVSPPALAGLTIPAGTALEFADQDLTLTSEWVMVHGELRIGSEGRPFTHQAEIVMTNTTPGEDVMGMGDRVLGVMDGTLELHGAPKLAWTRLESTAPAGSRTLTLQRAPDWAPGSSLTLASTDFNPNQTEEVVVQRVSGSTVTLATGLKYTHWAQSTTQAGLTLHERAEVGLLTRTIRIGAGEDASASGLGAHVMVMGKSAARIESTEFTRVGQRNTLRRYGMHFHQMGDAATSYFRGNSVHEVFNRCVVVHGTSNLRVQDNVTHDSVGHCLFLEDGNETGNTISGNLITLVRRPDKARGETPLLDSDKNPSGYWITNPANTVKDNVAAGIQGTGFWYALPEHPTGLAAATGAGIWNRRTPLGEFSGNVAHSGDRGLNVDHGAQADGSHTETTYYMPRVNPADEKSAPAPAAFTRFTAYKQRDQGVWLRGEHHTLSGAVLADNAVGATFASDTTVMKDSLLIGETANVGQPESWEKTGVGGRSLPRPWEADFPIRGFQFYDGHVSIQTTALSAFQPNAVRQASGLGYLYRNAFALNPGNDARGLTWLDDSRRVYLPDAQADKDGDKAATFLDADGSVTGTPGLSVTGSALLRDAPDCSARAEWNASVCGGQYARFWLDDVTDGRIGPVRATNVRGASVELTGTPDNFTSFHTSVRLGGSYAFAPAAASRHLRLGFGDRAPGDTLRLTLPASAVGTGSEPILYRDWWVDERNRLKKVALADLDASSGDAYALEGGTLHLKLVVQKDREYAVVDVCAAALCR</sequence>
<feature type="region of interest" description="Disordered" evidence="5">
    <location>
        <begin position="23"/>
        <end position="72"/>
    </location>
</feature>
<evidence type="ECO:0000256" key="4">
    <source>
        <dbReference type="ARBA" id="ARBA00023180"/>
    </source>
</evidence>
<dbReference type="Pfam" id="PF24606">
    <property type="entry name" value="CEMIP_beta-hel"/>
    <property type="match status" value="1"/>
</dbReference>
<evidence type="ECO:0000256" key="6">
    <source>
        <dbReference type="SAM" id="SignalP"/>
    </source>
</evidence>
<gene>
    <name evidence="8" type="ORF">CVO96_10905</name>
</gene>
<feature type="compositionally biased region" description="Low complexity" evidence="5">
    <location>
        <begin position="23"/>
        <end position="32"/>
    </location>
</feature>
<dbReference type="RefSeq" id="WP_103312258.1">
    <property type="nucleotide sequence ID" value="NZ_PPPD01000001.1"/>
</dbReference>
<dbReference type="PANTHER" id="PTHR46769:SF2">
    <property type="entry name" value="FIBROCYSTIN-L ISOFORM 2 PRECURSOR-RELATED"/>
    <property type="match status" value="1"/>
</dbReference>
<dbReference type="OrthoDB" id="9815414at2"/>
<keyword evidence="8" id="KW-0812">Transmembrane</keyword>
<evidence type="ECO:0000256" key="3">
    <source>
        <dbReference type="ARBA" id="ARBA00022729"/>
    </source>
</evidence>
<proteinExistence type="predicted"/>
<dbReference type="Proteomes" id="UP000236379">
    <property type="component" value="Unassembled WGS sequence"/>
</dbReference>
<comment type="subcellular location">
    <subcellularLocation>
        <location evidence="1">Cell membrane</location>
    </subcellularLocation>
</comment>
<dbReference type="InterPro" id="IPR052387">
    <property type="entry name" value="Fibrocystin"/>
</dbReference>
<evidence type="ECO:0000259" key="7">
    <source>
        <dbReference type="PROSITE" id="PS51484"/>
    </source>
</evidence>
<evidence type="ECO:0000256" key="1">
    <source>
        <dbReference type="ARBA" id="ARBA00004236"/>
    </source>
</evidence>
<evidence type="ECO:0000256" key="2">
    <source>
        <dbReference type="ARBA" id="ARBA00022475"/>
    </source>
</evidence>
<keyword evidence="2" id="KW-0472">Membrane</keyword>
<feature type="signal peptide" evidence="6">
    <location>
        <begin position="1"/>
        <end position="24"/>
    </location>
</feature>
<dbReference type="InterPro" id="IPR012334">
    <property type="entry name" value="Pectin_lyas_fold"/>
</dbReference>
<accession>A0A2K3UZ46</accession>
<evidence type="ECO:0000313" key="8">
    <source>
        <dbReference type="EMBL" id="PNY81817.1"/>
    </source>
</evidence>
<dbReference type="Pfam" id="PF10162">
    <property type="entry name" value="G8"/>
    <property type="match status" value="1"/>
</dbReference>
<dbReference type="InterPro" id="IPR019316">
    <property type="entry name" value="G8_domain"/>
</dbReference>
<dbReference type="AlphaFoldDB" id="A0A2K3UZ46"/>
<comment type="caution">
    <text evidence="8">The sequence shown here is derived from an EMBL/GenBank/DDBJ whole genome shotgun (WGS) entry which is preliminary data.</text>
</comment>
<dbReference type="PROSITE" id="PS51484">
    <property type="entry name" value="G8"/>
    <property type="match status" value="1"/>
</dbReference>
<dbReference type="Gene3D" id="2.160.20.10">
    <property type="entry name" value="Single-stranded right-handed beta-helix, Pectin lyase-like"/>
    <property type="match status" value="1"/>
</dbReference>
<feature type="compositionally biased region" description="Pro residues" evidence="5">
    <location>
        <begin position="33"/>
        <end position="47"/>
    </location>
</feature>
<keyword evidence="4" id="KW-0325">Glycoprotein</keyword>
<dbReference type="PROSITE" id="PS51257">
    <property type="entry name" value="PROKAR_LIPOPROTEIN"/>
    <property type="match status" value="1"/>
</dbReference>
<evidence type="ECO:0000313" key="9">
    <source>
        <dbReference type="Proteomes" id="UP000236379"/>
    </source>
</evidence>
<dbReference type="SMART" id="SM01225">
    <property type="entry name" value="G8"/>
    <property type="match status" value="1"/>
</dbReference>
<name>A0A2K3UZ46_9DEIO</name>
<reference evidence="8 9" key="1">
    <citation type="submission" date="2018-01" db="EMBL/GenBank/DDBJ databases">
        <title>Deinococcus koreensis sp. nov., a radiation-resistant bacterium isolated from river water.</title>
        <authorList>
            <person name="Choi A."/>
        </authorList>
    </citation>
    <scope>NUCLEOTIDE SEQUENCE [LARGE SCALE GENOMIC DNA]</scope>
    <source>
        <strain evidence="8 9">SJW1-2</strain>
    </source>
</reference>
<dbReference type="PANTHER" id="PTHR46769">
    <property type="entry name" value="POLYCYSTIC KIDNEY AND HEPATIC DISEASE 1 (AUTOSOMAL RECESSIVE)-LIKE 1"/>
    <property type="match status" value="1"/>
</dbReference>
<keyword evidence="2" id="KW-1003">Cell membrane</keyword>
<dbReference type="InterPro" id="IPR055401">
    <property type="entry name" value="CEMIP_beta-hel_dom"/>
</dbReference>
<dbReference type="GO" id="GO:0005886">
    <property type="term" value="C:plasma membrane"/>
    <property type="evidence" value="ECO:0007669"/>
    <property type="project" value="UniProtKB-SubCell"/>
</dbReference>
<keyword evidence="9" id="KW-1185">Reference proteome</keyword>
<protein>
    <submittedName>
        <fullName evidence="8">Transmembrane domain-containing protein</fullName>
    </submittedName>
</protein>